<dbReference type="AlphaFoldDB" id="A0A0E9N0B3"/>
<dbReference type="Proteomes" id="UP000033121">
    <property type="component" value="Unassembled WGS sequence"/>
</dbReference>
<dbReference type="Gene3D" id="3.40.50.1820">
    <property type="entry name" value="alpha/beta hydrolase"/>
    <property type="match status" value="1"/>
</dbReference>
<dbReference type="SUPFAM" id="SSF53474">
    <property type="entry name" value="alpha/beta-Hydrolases"/>
    <property type="match status" value="1"/>
</dbReference>
<sequence length="284" mass="31472">MSSCNNSNTANTQSQGSTEPQLKSIFINGDSIHYIDMGKGDPVVFVHGALSDYRTWRNEIDTFAKTHRVISYSRRYAWPNQQTIIDSSKHSYASHVKDLVELIKALKLEPAHLVGHSSGAFIAMLTGMGHPELVRSLTLGEPPIVSLLPELNANRFWGPVAEAFINNEQEKAIKIFLAAGIDSTYFSRISPFDREIAMANPQELRAAAFGQDFKPNVTCKDLEKIKTPVLLLGGDKAFSDGSIFIKMEPCLSNKEKATLPTTHGLEIENPSEFNKVVLGFIDKY</sequence>
<keyword evidence="3" id="KW-1185">Reference proteome</keyword>
<comment type="caution">
    <text evidence="2">The sequence shown here is derived from an EMBL/GenBank/DDBJ whole genome shotgun (WGS) entry which is preliminary data.</text>
</comment>
<dbReference type="InterPro" id="IPR050266">
    <property type="entry name" value="AB_hydrolase_sf"/>
</dbReference>
<accession>A0A0E9N0B3</accession>
<evidence type="ECO:0000259" key="1">
    <source>
        <dbReference type="Pfam" id="PF12697"/>
    </source>
</evidence>
<evidence type="ECO:0000313" key="2">
    <source>
        <dbReference type="EMBL" id="GAO43218.1"/>
    </source>
</evidence>
<dbReference type="InterPro" id="IPR029058">
    <property type="entry name" value="AB_hydrolase_fold"/>
</dbReference>
<dbReference type="InterPro" id="IPR000073">
    <property type="entry name" value="AB_hydrolase_1"/>
</dbReference>
<protein>
    <submittedName>
        <fullName evidence="2">Putative hydrolase</fullName>
    </submittedName>
</protein>
<dbReference type="STRING" id="1220578.FPE01S_02_03220"/>
<dbReference type="GO" id="GO:0016787">
    <property type="term" value="F:hydrolase activity"/>
    <property type="evidence" value="ECO:0007669"/>
    <property type="project" value="UniProtKB-KW"/>
</dbReference>
<reference evidence="2 3" key="1">
    <citation type="submission" date="2015-04" db="EMBL/GenBank/DDBJ databases">
        <title>Whole genome shotgun sequence of Flavihumibacter petaseus NBRC 106054.</title>
        <authorList>
            <person name="Miyazawa S."/>
            <person name="Hosoyama A."/>
            <person name="Hashimoto M."/>
            <person name="Noguchi M."/>
            <person name="Tsuchikane K."/>
            <person name="Ohji S."/>
            <person name="Yamazoe A."/>
            <person name="Ichikawa N."/>
            <person name="Kimura A."/>
            <person name="Fujita N."/>
        </authorList>
    </citation>
    <scope>NUCLEOTIDE SEQUENCE [LARGE SCALE GENOMIC DNA]</scope>
    <source>
        <strain evidence="2 3">NBRC 106054</strain>
    </source>
</reference>
<dbReference type="Pfam" id="PF12697">
    <property type="entry name" value="Abhydrolase_6"/>
    <property type="match status" value="1"/>
</dbReference>
<feature type="domain" description="AB hydrolase-1" evidence="1">
    <location>
        <begin position="43"/>
        <end position="237"/>
    </location>
</feature>
<name>A0A0E9N0B3_9BACT</name>
<proteinExistence type="predicted"/>
<keyword evidence="2" id="KW-0378">Hydrolase</keyword>
<dbReference type="EMBL" id="BBWV01000002">
    <property type="protein sequence ID" value="GAO43218.1"/>
    <property type="molecule type" value="Genomic_DNA"/>
</dbReference>
<dbReference type="PANTHER" id="PTHR43798">
    <property type="entry name" value="MONOACYLGLYCEROL LIPASE"/>
    <property type="match status" value="1"/>
</dbReference>
<evidence type="ECO:0000313" key="3">
    <source>
        <dbReference type="Proteomes" id="UP000033121"/>
    </source>
</evidence>
<organism evidence="2 3">
    <name type="scientific">Flavihumibacter petaseus NBRC 106054</name>
    <dbReference type="NCBI Taxonomy" id="1220578"/>
    <lineage>
        <taxon>Bacteria</taxon>
        <taxon>Pseudomonadati</taxon>
        <taxon>Bacteroidota</taxon>
        <taxon>Chitinophagia</taxon>
        <taxon>Chitinophagales</taxon>
        <taxon>Chitinophagaceae</taxon>
        <taxon>Flavihumibacter</taxon>
    </lineage>
</organism>
<gene>
    <name evidence="2" type="ORF">FPE01S_02_03220</name>
</gene>